<dbReference type="InterPro" id="IPR017871">
    <property type="entry name" value="ABC_transporter-like_CS"/>
</dbReference>
<dbReference type="EMBL" id="JAMAST010000014">
    <property type="protein sequence ID" value="MCL1632420.1"/>
    <property type="molecule type" value="Genomic_DNA"/>
</dbReference>
<comment type="subcellular location">
    <subcellularLocation>
        <location evidence="1 8">Cell membrane</location>
        <topology evidence="1 8">Peripheral membrane protein</topology>
    </subcellularLocation>
</comment>
<feature type="domain" description="ABC transporter" evidence="9">
    <location>
        <begin position="3"/>
        <end position="246"/>
    </location>
</feature>
<reference evidence="10 11" key="1">
    <citation type="submission" date="2022-05" db="EMBL/GenBank/DDBJ databases">
        <title>Sporolactobacillus sp nov CPB3-1, isolated from tree bark (Mangifera indica L.).</title>
        <authorList>
            <person name="Phuengjayaem S."/>
            <person name="Tanasupawat S."/>
        </authorList>
    </citation>
    <scope>NUCLEOTIDE SEQUENCE [LARGE SCALE GENOMIC DNA]</scope>
    <source>
        <strain evidence="10 11">CPB3-1</strain>
    </source>
</reference>
<keyword evidence="7 8" id="KW-0472">Membrane</keyword>
<comment type="function">
    <text evidence="8">ATP-binding (A) component of a common energy-coupling factor (ECF) ABC-transporter complex.</text>
</comment>
<keyword evidence="4 8" id="KW-0547">Nucleotide-binding</keyword>
<dbReference type="Pfam" id="PF00005">
    <property type="entry name" value="ABC_tran"/>
    <property type="match status" value="1"/>
</dbReference>
<keyword evidence="11" id="KW-1185">Reference proteome</keyword>
<accession>A0ABT0MC22</accession>
<sequence length="290" mass="32165">MDITFEHVTHIYGQKTPFEKLALDDVSLHIPSGSFTSVIGHTGSGKSTLVQHINGLLKPSKGKITAGDVVIRANEKKQSLKKLREKVGFVFQYPEHQLFEESIIKDVCFGPMNFGVSDSEATKRAEESLNLVGIPASYWHRSPFDLSGGQMRRVAIAGVLAARPQAIILDEPTAGLDPKGRQEMLDLFAELHKRLSMTVIMVTHNMSDAAIYSDQVIVMNDGKPLMIGPPEHVFLQTEQLRRVGLESPETMLFLDKVMAKARKKERIPAFTIDQTADVVIQILNGVKNHV</sequence>
<dbReference type="InterPro" id="IPR003593">
    <property type="entry name" value="AAA+_ATPase"/>
</dbReference>
<dbReference type="SUPFAM" id="SSF52540">
    <property type="entry name" value="P-loop containing nucleoside triphosphate hydrolases"/>
    <property type="match status" value="1"/>
</dbReference>
<name>A0ABT0MC22_9BACL</name>
<organism evidence="10 11">
    <name type="scientific">Sporolactobacillus mangiferae</name>
    <dbReference type="NCBI Taxonomy" id="2940498"/>
    <lineage>
        <taxon>Bacteria</taxon>
        <taxon>Bacillati</taxon>
        <taxon>Bacillota</taxon>
        <taxon>Bacilli</taxon>
        <taxon>Bacillales</taxon>
        <taxon>Sporolactobacillaceae</taxon>
        <taxon>Sporolactobacillus</taxon>
    </lineage>
</organism>
<dbReference type="CDD" id="cd03225">
    <property type="entry name" value="ABC_cobalt_CbiO_domain1"/>
    <property type="match status" value="1"/>
</dbReference>
<dbReference type="SMART" id="SM00382">
    <property type="entry name" value="AAA"/>
    <property type="match status" value="1"/>
</dbReference>
<dbReference type="InterPro" id="IPR003439">
    <property type="entry name" value="ABC_transporter-like_ATP-bd"/>
</dbReference>
<dbReference type="PANTHER" id="PTHR43553">
    <property type="entry name" value="HEAVY METAL TRANSPORTER"/>
    <property type="match status" value="1"/>
</dbReference>
<evidence type="ECO:0000256" key="8">
    <source>
        <dbReference type="RuleBase" id="RU365104"/>
    </source>
</evidence>
<dbReference type="InterPro" id="IPR050095">
    <property type="entry name" value="ECF_ABC_transporter_ATP-bd"/>
</dbReference>
<keyword evidence="2 8" id="KW-0813">Transport</keyword>
<dbReference type="InterPro" id="IPR015856">
    <property type="entry name" value="ABC_transpr_CbiO/EcfA_su"/>
</dbReference>
<keyword evidence="3 8" id="KW-1003">Cell membrane</keyword>
<dbReference type="PANTHER" id="PTHR43553:SF27">
    <property type="entry name" value="ENERGY-COUPLING FACTOR TRANSPORTER ATP-BINDING PROTEIN ECFA2"/>
    <property type="match status" value="1"/>
</dbReference>
<evidence type="ECO:0000256" key="3">
    <source>
        <dbReference type="ARBA" id="ARBA00022475"/>
    </source>
</evidence>
<comment type="caution">
    <text evidence="10">The sequence shown here is derived from an EMBL/GenBank/DDBJ whole genome shotgun (WGS) entry which is preliminary data.</text>
</comment>
<dbReference type="NCBIfam" id="TIGR04521">
    <property type="entry name" value="ECF_ATPase_2"/>
    <property type="match status" value="1"/>
</dbReference>
<evidence type="ECO:0000313" key="11">
    <source>
        <dbReference type="Proteomes" id="UP001203004"/>
    </source>
</evidence>
<protein>
    <recommendedName>
        <fullName evidence="8">Energy-coupling factor transporter ATP-binding protein EcfA2</fullName>
        <ecNumber evidence="8">7.-.-.-</ecNumber>
    </recommendedName>
</protein>
<evidence type="ECO:0000256" key="2">
    <source>
        <dbReference type="ARBA" id="ARBA00022448"/>
    </source>
</evidence>
<dbReference type="Proteomes" id="UP001203004">
    <property type="component" value="Unassembled WGS sequence"/>
</dbReference>
<evidence type="ECO:0000256" key="6">
    <source>
        <dbReference type="ARBA" id="ARBA00022967"/>
    </source>
</evidence>
<evidence type="ECO:0000259" key="9">
    <source>
        <dbReference type="PROSITE" id="PS50893"/>
    </source>
</evidence>
<evidence type="ECO:0000256" key="5">
    <source>
        <dbReference type="ARBA" id="ARBA00022840"/>
    </source>
</evidence>
<dbReference type="Gene3D" id="3.40.50.300">
    <property type="entry name" value="P-loop containing nucleotide triphosphate hydrolases"/>
    <property type="match status" value="1"/>
</dbReference>
<keyword evidence="5 8" id="KW-0067">ATP-binding</keyword>
<evidence type="ECO:0000256" key="1">
    <source>
        <dbReference type="ARBA" id="ARBA00004202"/>
    </source>
</evidence>
<comment type="subunit">
    <text evidence="8">Forms a stable energy-coupling factor (ECF) transporter complex composed of 2 membrane-embedded substrate-binding proteins (S component), 2 ATP-binding proteins (A component) and 2 transmembrane proteins (T component).</text>
</comment>
<keyword evidence="6" id="KW-1278">Translocase</keyword>
<evidence type="ECO:0000256" key="4">
    <source>
        <dbReference type="ARBA" id="ARBA00022741"/>
    </source>
</evidence>
<dbReference type="InterPro" id="IPR030946">
    <property type="entry name" value="EcfA2"/>
</dbReference>
<dbReference type="RefSeq" id="WP_249102124.1">
    <property type="nucleotide sequence ID" value="NZ_JAMAST010000014.1"/>
</dbReference>
<dbReference type="InterPro" id="IPR027417">
    <property type="entry name" value="P-loop_NTPase"/>
</dbReference>
<comment type="similarity">
    <text evidence="8">Belongs to the ABC transporter superfamily. Energy-coupling factor EcfA family.</text>
</comment>
<dbReference type="PROSITE" id="PS50893">
    <property type="entry name" value="ABC_TRANSPORTER_2"/>
    <property type="match status" value="1"/>
</dbReference>
<dbReference type="EC" id="7.-.-.-" evidence="8"/>
<evidence type="ECO:0000256" key="7">
    <source>
        <dbReference type="ARBA" id="ARBA00023136"/>
    </source>
</evidence>
<dbReference type="PROSITE" id="PS00211">
    <property type="entry name" value="ABC_TRANSPORTER_1"/>
    <property type="match status" value="1"/>
</dbReference>
<evidence type="ECO:0000313" key="10">
    <source>
        <dbReference type="EMBL" id="MCL1632420.1"/>
    </source>
</evidence>
<gene>
    <name evidence="10" type="ORF">M3N64_10870</name>
</gene>
<proteinExistence type="inferred from homology"/>